<dbReference type="AlphaFoldDB" id="A0A7C3RVT8"/>
<accession>A0A7C3RVT8</accession>
<dbReference type="Gene3D" id="2.115.10.20">
    <property type="entry name" value="Glycosyl hydrolase domain, family 43"/>
    <property type="match status" value="1"/>
</dbReference>
<sequence length="716" mass="83581">MAGLRKGDKITLLGFHDFLTPVVDYWKEEGFNVEIEYNYKIRDINSKIYLIVDSPKDHIPWRMLLEEIRNVKGKTLFLNYPKTIKNSDHPIWRHKWDGIISFFWEEYLPKNIYLVKFPSYPVFKKNLEISREKLGFPQDKRIILVMGDYSFENVLFYLSYVKSLLNLYIVVLVSTYERKLKVEKFVAKNKLNVDSVILGGIWDDDLQIVGASEMVIMDGGDEVEPFEVYKLIGWGTPLVIKYKIFNNFLYNEAIKFDGKERTEIKGISKTELYTGVLRFKNKDDLFYKIKLLFENKNLRDIILGTSRAFAYAHSPELVGSQFLFIFRELLEPPQYRASKKAIRFQNNPLFRARPNVYLNINRKKIKWERLVYNAGAIRINGTIYVLYRALGEDGVSRIGLWWSKDGYKEEGRLDYPIFGPKEEYEMPKKPEQRRKWQKRTFGMIREVGGTEDPRITLIDDWLYMTYTAYGDVVQLAMAKIPLNTFLDGVKKFKSFEEWNNAWVRNGPIFKYLEDKDAVLYVVNERNREFSNGKREEDDFVTIFPELLDKKVALIHRIPPDMQILYTDELKAKSIKVGKTFLMPSPNTWDSIKIGAGAPPLKTRFGWIHIYHGVGNWMGRRAYGLGVVLTSLEDPEKILYRSSEPILQPEELYETTGWVPNVVFTCGVVPKSKDSNEILELDDELLIYYGSADEVMALAEIKVSDLIPEEILAKLTI</sequence>
<evidence type="ECO:0000256" key="3">
    <source>
        <dbReference type="ARBA" id="ARBA00024356"/>
    </source>
</evidence>
<dbReference type="SUPFAM" id="SSF75005">
    <property type="entry name" value="Arabinanase/levansucrase/invertase"/>
    <property type="match status" value="1"/>
</dbReference>
<keyword evidence="1" id="KW-0328">Glycosyltransferase</keyword>
<dbReference type="GO" id="GO:0016757">
    <property type="term" value="F:glycosyltransferase activity"/>
    <property type="evidence" value="ECO:0007669"/>
    <property type="project" value="UniProtKB-KW"/>
</dbReference>
<name>A0A7C3RVT8_DICTH</name>
<evidence type="ECO:0000313" key="4">
    <source>
        <dbReference type="EMBL" id="HFX13085.1"/>
    </source>
</evidence>
<dbReference type="CDD" id="cd18614">
    <property type="entry name" value="GH130"/>
    <property type="match status" value="1"/>
</dbReference>
<keyword evidence="2" id="KW-0808">Transferase</keyword>
<dbReference type="PANTHER" id="PTHR34106:SF5">
    <property type="entry name" value="GLYCOSIDASE"/>
    <property type="match status" value="1"/>
</dbReference>
<proteinExistence type="inferred from homology"/>
<protein>
    <submittedName>
        <fullName evidence="4">Glycosidase</fullName>
    </submittedName>
</protein>
<evidence type="ECO:0000256" key="1">
    <source>
        <dbReference type="ARBA" id="ARBA00022676"/>
    </source>
</evidence>
<keyword evidence="4" id="KW-0326">Glycosidase</keyword>
<reference evidence="4" key="1">
    <citation type="journal article" date="2020" name="mSystems">
        <title>Genome- and Community-Level Interaction Insights into Carbon Utilization and Element Cycling Functions of Hydrothermarchaeota in Hydrothermal Sediment.</title>
        <authorList>
            <person name="Zhou Z."/>
            <person name="Liu Y."/>
            <person name="Xu W."/>
            <person name="Pan J."/>
            <person name="Luo Z.H."/>
            <person name="Li M."/>
        </authorList>
    </citation>
    <scope>NUCLEOTIDE SEQUENCE [LARGE SCALE GENOMIC DNA]</scope>
    <source>
        <strain evidence="4">SpSt-81</strain>
    </source>
</reference>
<gene>
    <name evidence="4" type="ORF">ENW00_02865</name>
</gene>
<dbReference type="PANTHER" id="PTHR34106">
    <property type="entry name" value="GLYCOSIDASE"/>
    <property type="match status" value="1"/>
</dbReference>
<dbReference type="GO" id="GO:0016798">
    <property type="term" value="F:hydrolase activity, acting on glycosyl bonds"/>
    <property type="evidence" value="ECO:0007669"/>
    <property type="project" value="UniProtKB-KW"/>
</dbReference>
<evidence type="ECO:0000256" key="2">
    <source>
        <dbReference type="ARBA" id="ARBA00022679"/>
    </source>
</evidence>
<dbReference type="Pfam" id="PF04041">
    <property type="entry name" value="Glyco_hydro_130"/>
    <property type="match status" value="1"/>
</dbReference>
<keyword evidence="4" id="KW-0378">Hydrolase</keyword>
<comment type="caution">
    <text evidence="4">The sequence shown here is derived from an EMBL/GenBank/DDBJ whole genome shotgun (WGS) entry which is preliminary data.</text>
</comment>
<comment type="similarity">
    <text evidence="3">Belongs to the glycosyl hydrolase 130 family.</text>
</comment>
<dbReference type="EMBL" id="DTIN01000009">
    <property type="protein sequence ID" value="HFX13085.1"/>
    <property type="molecule type" value="Genomic_DNA"/>
</dbReference>
<organism evidence="4">
    <name type="scientific">Dictyoglomus thermophilum</name>
    <dbReference type="NCBI Taxonomy" id="14"/>
    <lineage>
        <taxon>Bacteria</taxon>
        <taxon>Pseudomonadati</taxon>
        <taxon>Dictyoglomota</taxon>
        <taxon>Dictyoglomia</taxon>
        <taxon>Dictyoglomales</taxon>
        <taxon>Dictyoglomaceae</taxon>
        <taxon>Dictyoglomus</taxon>
    </lineage>
</organism>
<dbReference type="InterPro" id="IPR007184">
    <property type="entry name" value="Mannoside_phosphorylase"/>
</dbReference>
<dbReference type="InterPro" id="IPR023296">
    <property type="entry name" value="Glyco_hydro_beta-prop_sf"/>
</dbReference>